<dbReference type="Gene3D" id="1.10.287.860">
    <property type="entry name" value="Nucleotidyltransferase"/>
    <property type="match status" value="1"/>
</dbReference>
<dbReference type="InterPro" id="IPR052366">
    <property type="entry name" value="GTP_Pyrophosphokinase"/>
</dbReference>
<organism evidence="3 4">
    <name type="scientific">Companilactobacillus nantensis DSM 16982</name>
    <dbReference type="NCBI Taxonomy" id="1423774"/>
    <lineage>
        <taxon>Bacteria</taxon>
        <taxon>Bacillati</taxon>
        <taxon>Bacillota</taxon>
        <taxon>Bacilli</taxon>
        <taxon>Lactobacillales</taxon>
        <taxon>Lactobacillaceae</taxon>
        <taxon>Companilactobacillus</taxon>
    </lineage>
</organism>
<dbReference type="GO" id="GO:0015970">
    <property type="term" value="P:guanosine tetraphosphate biosynthetic process"/>
    <property type="evidence" value="ECO:0007669"/>
    <property type="project" value="UniProtKB-UniPathway"/>
</dbReference>
<dbReference type="PATRIC" id="fig|1423774.3.peg.707"/>
<dbReference type="STRING" id="1423774.FD31_GL000689"/>
<dbReference type="UniPathway" id="UPA00908">
    <property type="reaction ID" value="UER00884"/>
</dbReference>
<dbReference type="SUPFAM" id="SSF81301">
    <property type="entry name" value="Nucleotidyltransferase"/>
    <property type="match status" value="1"/>
</dbReference>
<evidence type="ECO:0000259" key="2">
    <source>
        <dbReference type="SMART" id="SM00954"/>
    </source>
</evidence>
<dbReference type="PANTHER" id="PTHR47837">
    <property type="entry name" value="GTP PYROPHOSPHOKINASE YJBM"/>
    <property type="match status" value="1"/>
</dbReference>
<dbReference type="Pfam" id="PF04607">
    <property type="entry name" value="RelA_SpoT"/>
    <property type="match status" value="1"/>
</dbReference>
<dbReference type="Gene3D" id="3.30.460.10">
    <property type="entry name" value="Beta Polymerase, domain 2"/>
    <property type="match status" value="1"/>
</dbReference>
<dbReference type="InterPro" id="IPR007685">
    <property type="entry name" value="RelA_SpoT"/>
</dbReference>
<evidence type="ECO:0000313" key="3">
    <source>
        <dbReference type="EMBL" id="KRM16231.1"/>
    </source>
</evidence>
<dbReference type="PANTHER" id="PTHR47837:SF2">
    <property type="entry name" value="GTP PYROPHOSPHOKINASE YWAC"/>
    <property type="match status" value="1"/>
</dbReference>
<evidence type="ECO:0000313" key="4">
    <source>
        <dbReference type="Proteomes" id="UP000051302"/>
    </source>
</evidence>
<accession>A0A0R1WED1</accession>
<dbReference type="EMBL" id="AZFV01000016">
    <property type="protein sequence ID" value="KRM16231.1"/>
    <property type="molecule type" value="Genomic_DNA"/>
</dbReference>
<dbReference type="Proteomes" id="UP000051302">
    <property type="component" value="Unassembled WGS sequence"/>
</dbReference>
<evidence type="ECO:0000256" key="1">
    <source>
        <dbReference type="ARBA" id="ARBA00004976"/>
    </source>
</evidence>
<dbReference type="AlphaFoldDB" id="A0A0R1WED1"/>
<comment type="pathway">
    <text evidence="1">Purine metabolism; ppGpp biosynthesis; ppGpp from GTP: step 1/2.</text>
</comment>
<feature type="domain" description="RelA/SpoT" evidence="2">
    <location>
        <begin position="72"/>
        <end position="195"/>
    </location>
</feature>
<dbReference type="RefSeq" id="WP_057892256.1">
    <property type="nucleotide sequence ID" value="NZ_AZFV01000016.1"/>
</dbReference>
<keyword evidence="4" id="KW-1185">Reference proteome</keyword>
<dbReference type="InterPro" id="IPR043519">
    <property type="entry name" value="NT_sf"/>
</dbReference>
<dbReference type="SMART" id="SM00954">
    <property type="entry name" value="RelA_SpoT"/>
    <property type="match status" value="1"/>
</dbReference>
<sequence length="227" mass="26355">MILDRPSVINLKKLQAELDGIVNRPDMEELADLIKMYQLYQAGQKEISTKLENLDSEFQVNYDYNPIHHIESRMKDMQSLLQKAERKDYDLTAKSIEANIYDIAGIRVITNYIDDIYNVEKLLIDQTDVTLLKRKDYVEHPKESGYRSLHIVVKVPVFQASGAVDVPVEIQIRTVGMDMWASLEHKLRYKTDAKPELVDKYGDRLKGYAEELEQIERGMQGIHKELI</sequence>
<dbReference type="CDD" id="cd05399">
    <property type="entry name" value="NT_Rel-Spo_like"/>
    <property type="match status" value="1"/>
</dbReference>
<name>A0A0R1WED1_9LACO</name>
<comment type="caution">
    <text evidence="3">The sequence shown here is derived from an EMBL/GenBank/DDBJ whole genome shotgun (WGS) entry which is preliminary data.</text>
</comment>
<protein>
    <submittedName>
        <fullName evidence="3">RelA SpoT domain-containing protein</fullName>
    </submittedName>
</protein>
<proteinExistence type="predicted"/>
<reference evidence="3 4" key="1">
    <citation type="journal article" date="2015" name="Genome Announc.">
        <title>Expanding the biotechnology potential of lactobacilli through comparative genomics of 213 strains and associated genera.</title>
        <authorList>
            <person name="Sun Z."/>
            <person name="Harris H.M."/>
            <person name="McCann A."/>
            <person name="Guo C."/>
            <person name="Argimon S."/>
            <person name="Zhang W."/>
            <person name="Yang X."/>
            <person name="Jeffery I.B."/>
            <person name="Cooney J.C."/>
            <person name="Kagawa T.F."/>
            <person name="Liu W."/>
            <person name="Song Y."/>
            <person name="Salvetti E."/>
            <person name="Wrobel A."/>
            <person name="Rasinkangas P."/>
            <person name="Parkhill J."/>
            <person name="Rea M.C."/>
            <person name="O'Sullivan O."/>
            <person name="Ritari J."/>
            <person name="Douillard F.P."/>
            <person name="Paul Ross R."/>
            <person name="Yang R."/>
            <person name="Briner A.E."/>
            <person name="Felis G.E."/>
            <person name="de Vos W.M."/>
            <person name="Barrangou R."/>
            <person name="Klaenhammer T.R."/>
            <person name="Caufield P.W."/>
            <person name="Cui Y."/>
            <person name="Zhang H."/>
            <person name="O'Toole P.W."/>
        </authorList>
    </citation>
    <scope>NUCLEOTIDE SEQUENCE [LARGE SCALE GENOMIC DNA]</scope>
    <source>
        <strain evidence="3 4">DSM 16982</strain>
    </source>
</reference>
<gene>
    <name evidence="3" type="ORF">FD31_GL000689</name>
</gene>